<keyword evidence="3 6" id="KW-0479">Metal-binding</keyword>
<name>A0A1L3SQV9_9HYPH</name>
<dbReference type="STRING" id="1670800.BSQ44_10735"/>
<dbReference type="EMBL" id="CP018171">
    <property type="protein sequence ID" value="APH71794.1"/>
    <property type="molecule type" value="Genomic_DNA"/>
</dbReference>
<feature type="domain" description="PIN" evidence="7">
    <location>
        <begin position="2"/>
        <end position="120"/>
    </location>
</feature>
<protein>
    <recommendedName>
        <fullName evidence="6">Ribonuclease VapC</fullName>
        <shortName evidence="6">RNase VapC</shortName>
        <ecNumber evidence="6">3.1.-.-</ecNumber>
    </recommendedName>
    <alternativeName>
        <fullName evidence="6">Toxin VapC</fullName>
    </alternativeName>
</protein>
<feature type="binding site" evidence="6">
    <location>
        <position position="96"/>
    </location>
    <ligand>
        <name>Mg(2+)</name>
        <dbReference type="ChEBI" id="CHEBI:18420"/>
    </ligand>
</feature>
<dbReference type="AlphaFoldDB" id="A0A1L3SQV9"/>
<dbReference type="KEGG" id="meso:BSQ44_10735"/>
<evidence type="ECO:0000256" key="3">
    <source>
        <dbReference type="ARBA" id="ARBA00022723"/>
    </source>
</evidence>
<dbReference type="InterPro" id="IPR051749">
    <property type="entry name" value="PINc/VapC_TA_RNase"/>
</dbReference>
<dbReference type="InterPro" id="IPR002716">
    <property type="entry name" value="PIN_dom"/>
</dbReference>
<dbReference type="CDD" id="cd18760">
    <property type="entry name" value="PIN_MtVapC3-like"/>
    <property type="match status" value="1"/>
</dbReference>
<keyword evidence="1 6" id="KW-1277">Toxin-antitoxin system</keyword>
<comment type="similarity">
    <text evidence="6">Belongs to the PINc/VapC protein family.</text>
</comment>
<sequence length="130" mass="14307">MILADTSVWIDYFAGRETSAVARLDAAIEDREIVMGDLILVEVLQGAGSEHKLRQIARKLSPIPCVVLCGPDVAPDAAANYRALRRRGVTVRGTIDVIIATWCIRNGAQLLHNDRDFVAMEGHLSLAVWR</sequence>
<dbReference type="EC" id="3.1.-.-" evidence="6"/>
<dbReference type="Pfam" id="PF01850">
    <property type="entry name" value="PIN"/>
    <property type="match status" value="1"/>
</dbReference>
<dbReference type="GO" id="GO:0000287">
    <property type="term" value="F:magnesium ion binding"/>
    <property type="evidence" value="ECO:0007669"/>
    <property type="project" value="UniProtKB-UniRule"/>
</dbReference>
<dbReference type="Gene3D" id="3.40.50.1010">
    <property type="entry name" value="5'-nuclease"/>
    <property type="match status" value="1"/>
</dbReference>
<dbReference type="InterPro" id="IPR029060">
    <property type="entry name" value="PIN-like_dom_sf"/>
</dbReference>
<evidence type="ECO:0000256" key="5">
    <source>
        <dbReference type="ARBA" id="ARBA00022842"/>
    </source>
</evidence>
<evidence type="ECO:0000313" key="9">
    <source>
        <dbReference type="Proteomes" id="UP000182840"/>
    </source>
</evidence>
<evidence type="ECO:0000256" key="2">
    <source>
        <dbReference type="ARBA" id="ARBA00022722"/>
    </source>
</evidence>
<evidence type="ECO:0000256" key="6">
    <source>
        <dbReference type="HAMAP-Rule" id="MF_00265"/>
    </source>
</evidence>
<comment type="function">
    <text evidence="6">Toxic component of a toxin-antitoxin (TA) system. An RNase.</text>
</comment>
<feature type="binding site" evidence="6">
    <location>
        <position position="5"/>
    </location>
    <ligand>
        <name>Mg(2+)</name>
        <dbReference type="ChEBI" id="CHEBI:18420"/>
    </ligand>
</feature>
<keyword evidence="5 6" id="KW-0460">Magnesium</keyword>
<dbReference type="RefSeq" id="WP_072603911.1">
    <property type="nucleotide sequence ID" value="NZ_CP018171.1"/>
</dbReference>
<dbReference type="GO" id="GO:0004540">
    <property type="term" value="F:RNA nuclease activity"/>
    <property type="evidence" value="ECO:0007669"/>
    <property type="project" value="InterPro"/>
</dbReference>
<accession>A0A1L3SQV9</accession>
<reference evidence="9" key="1">
    <citation type="submission" date="2016-11" db="EMBL/GenBank/DDBJ databases">
        <title>Mesorhizobium oceanicum sp. nov., isolated from deep seawater in South China Sea.</title>
        <authorList>
            <person name="Fu G.-Y."/>
        </authorList>
    </citation>
    <scope>NUCLEOTIDE SEQUENCE [LARGE SCALE GENOMIC DNA]</scope>
    <source>
        <strain evidence="9">B7</strain>
    </source>
</reference>
<dbReference type="OrthoDB" id="9811788at2"/>
<gene>
    <name evidence="6" type="primary">vapC</name>
    <name evidence="8" type="ORF">BSQ44_10735</name>
</gene>
<dbReference type="SUPFAM" id="SSF88723">
    <property type="entry name" value="PIN domain-like"/>
    <property type="match status" value="1"/>
</dbReference>
<dbReference type="HAMAP" id="MF_00265">
    <property type="entry name" value="VapC_Nob1"/>
    <property type="match status" value="1"/>
</dbReference>
<dbReference type="GO" id="GO:0090729">
    <property type="term" value="F:toxin activity"/>
    <property type="evidence" value="ECO:0007669"/>
    <property type="project" value="UniProtKB-KW"/>
</dbReference>
<dbReference type="InterPro" id="IPR022907">
    <property type="entry name" value="VapC_family"/>
</dbReference>
<organism evidence="8 9">
    <name type="scientific">Aquibium oceanicum</name>
    <dbReference type="NCBI Taxonomy" id="1670800"/>
    <lineage>
        <taxon>Bacteria</taxon>
        <taxon>Pseudomonadati</taxon>
        <taxon>Pseudomonadota</taxon>
        <taxon>Alphaproteobacteria</taxon>
        <taxon>Hyphomicrobiales</taxon>
        <taxon>Phyllobacteriaceae</taxon>
        <taxon>Aquibium</taxon>
    </lineage>
</organism>
<keyword evidence="6" id="KW-0800">Toxin</keyword>
<evidence type="ECO:0000259" key="7">
    <source>
        <dbReference type="Pfam" id="PF01850"/>
    </source>
</evidence>
<dbReference type="PANTHER" id="PTHR42740:SF1">
    <property type="entry name" value="RIBONUCLEASE VAPC3"/>
    <property type="match status" value="1"/>
</dbReference>
<keyword evidence="2 6" id="KW-0540">Nuclease</keyword>
<comment type="cofactor">
    <cofactor evidence="6">
        <name>Mg(2+)</name>
        <dbReference type="ChEBI" id="CHEBI:18420"/>
    </cofactor>
</comment>
<evidence type="ECO:0000313" key="8">
    <source>
        <dbReference type="EMBL" id="APH71794.1"/>
    </source>
</evidence>
<keyword evidence="4 6" id="KW-0378">Hydrolase</keyword>
<evidence type="ECO:0000256" key="4">
    <source>
        <dbReference type="ARBA" id="ARBA00022801"/>
    </source>
</evidence>
<dbReference type="Proteomes" id="UP000182840">
    <property type="component" value="Chromosome"/>
</dbReference>
<dbReference type="GO" id="GO:0016787">
    <property type="term" value="F:hydrolase activity"/>
    <property type="evidence" value="ECO:0007669"/>
    <property type="project" value="UniProtKB-KW"/>
</dbReference>
<proteinExistence type="inferred from homology"/>
<evidence type="ECO:0000256" key="1">
    <source>
        <dbReference type="ARBA" id="ARBA00022649"/>
    </source>
</evidence>
<dbReference type="PANTHER" id="PTHR42740">
    <property type="entry name" value="RIBONUCLEASE VAPC3"/>
    <property type="match status" value="1"/>
</dbReference>
<keyword evidence="9" id="KW-1185">Reference proteome</keyword>